<dbReference type="EMBL" id="CP045227">
    <property type="protein sequence ID" value="QFS50993.1"/>
    <property type="molecule type" value="Genomic_DNA"/>
</dbReference>
<evidence type="ECO:0000313" key="2">
    <source>
        <dbReference type="Proteomes" id="UP000326678"/>
    </source>
</evidence>
<proteinExistence type="predicted"/>
<organism evidence="1 2">
    <name type="scientific">Nostoc sphaeroides CCNUC1</name>
    <dbReference type="NCBI Taxonomy" id="2653204"/>
    <lineage>
        <taxon>Bacteria</taxon>
        <taxon>Bacillati</taxon>
        <taxon>Cyanobacteriota</taxon>
        <taxon>Cyanophyceae</taxon>
        <taxon>Nostocales</taxon>
        <taxon>Nostocaceae</taxon>
        <taxon>Nostoc</taxon>
    </lineage>
</organism>
<evidence type="ECO:0000313" key="1">
    <source>
        <dbReference type="EMBL" id="QFS50993.1"/>
    </source>
</evidence>
<name>A0A5P8WDV5_9NOSO</name>
<dbReference type="KEGG" id="nsh:GXM_08487"/>
<keyword evidence="2" id="KW-1185">Reference proteome</keyword>
<dbReference type="AlphaFoldDB" id="A0A5P8WDV5"/>
<protein>
    <submittedName>
        <fullName evidence="1">Uncharacterized protein</fullName>
    </submittedName>
</protein>
<gene>
    <name evidence="1" type="ORF">GXM_08487</name>
</gene>
<accession>A0A5P8WDV5</accession>
<sequence>MVILSGASAALNKWLDELQDMVAGDGGSSDTGQPLKVDIALKAKHSQSIFSLTAESSADVGRGVMA</sequence>
<dbReference type="Proteomes" id="UP000326678">
    <property type="component" value="Chromosome Gxm2"/>
</dbReference>
<reference evidence="1 2" key="1">
    <citation type="submission" date="2019-10" db="EMBL/GenBank/DDBJ databases">
        <title>Genomic and transcriptomic insights into the perfect genentic adaptation of a filamentous nitrogen-fixing cyanobacterium to rice fields.</title>
        <authorList>
            <person name="Chen Z."/>
        </authorList>
    </citation>
    <scope>NUCLEOTIDE SEQUENCE [LARGE SCALE GENOMIC DNA]</scope>
    <source>
        <strain evidence="1">CCNUC1</strain>
    </source>
</reference>